<evidence type="ECO:0000313" key="7">
    <source>
        <dbReference type="EMBL" id="EBA06343.1"/>
    </source>
</evidence>
<gene>
    <name evidence="7" type="ORF">SSE37_17935</name>
</gene>
<comment type="caution">
    <text evidence="7">The sequence shown here is derived from an EMBL/GenBank/DDBJ whole genome shotgun (WGS) entry which is preliminary data.</text>
</comment>
<evidence type="ECO:0000256" key="2">
    <source>
        <dbReference type="ARBA" id="ARBA00022475"/>
    </source>
</evidence>
<dbReference type="SUPFAM" id="SSF53448">
    <property type="entry name" value="Nucleotide-diphospho-sugar transferases"/>
    <property type="match status" value="1"/>
</dbReference>
<evidence type="ECO:0000256" key="3">
    <source>
        <dbReference type="ARBA" id="ARBA00022676"/>
    </source>
</evidence>
<dbReference type="Pfam" id="PF00535">
    <property type="entry name" value="Glycos_transf_2"/>
    <property type="match status" value="1"/>
</dbReference>
<keyword evidence="3" id="KW-0328">Glycosyltransferase</keyword>
<dbReference type="InterPro" id="IPR001173">
    <property type="entry name" value="Glyco_trans_2-like"/>
</dbReference>
<keyword evidence="4 7" id="KW-0808">Transferase</keyword>
<dbReference type="EMBL" id="AAYA01000016">
    <property type="protein sequence ID" value="EBA06343.1"/>
    <property type="molecule type" value="Genomic_DNA"/>
</dbReference>
<feature type="domain" description="Glycosyltransferase 2-like" evidence="6">
    <location>
        <begin position="14"/>
        <end position="145"/>
    </location>
</feature>
<keyword evidence="2" id="KW-1003">Cell membrane</keyword>
<keyword evidence="5" id="KW-0472">Membrane</keyword>
<accession>A3K8W0</accession>
<name>A3K8W0_SAGS3</name>
<evidence type="ECO:0000256" key="5">
    <source>
        <dbReference type="ARBA" id="ARBA00023136"/>
    </source>
</evidence>
<dbReference type="Proteomes" id="UP000005713">
    <property type="component" value="Unassembled WGS sequence"/>
</dbReference>
<organism evidence="7 8">
    <name type="scientific">Sagittula stellata (strain ATCC 700073 / DSM 11524 / E-37)</name>
    <dbReference type="NCBI Taxonomy" id="388399"/>
    <lineage>
        <taxon>Bacteria</taxon>
        <taxon>Pseudomonadati</taxon>
        <taxon>Pseudomonadota</taxon>
        <taxon>Alphaproteobacteria</taxon>
        <taxon>Rhodobacterales</taxon>
        <taxon>Roseobacteraceae</taxon>
        <taxon>Sagittula</taxon>
    </lineage>
</organism>
<dbReference type="InterPro" id="IPR029044">
    <property type="entry name" value="Nucleotide-diphossugar_trans"/>
</dbReference>
<keyword evidence="8" id="KW-1185">Reference proteome</keyword>
<proteinExistence type="predicted"/>
<evidence type="ECO:0000256" key="4">
    <source>
        <dbReference type="ARBA" id="ARBA00022679"/>
    </source>
</evidence>
<dbReference type="GO" id="GO:0005886">
    <property type="term" value="C:plasma membrane"/>
    <property type="evidence" value="ECO:0007669"/>
    <property type="project" value="UniProtKB-SubCell"/>
</dbReference>
<protein>
    <submittedName>
        <fullName evidence="7">Glycosyl transferase, group 2 family protein</fullName>
    </submittedName>
</protein>
<dbReference type="Gene3D" id="3.90.550.10">
    <property type="entry name" value="Spore Coat Polysaccharide Biosynthesis Protein SpsA, Chain A"/>
    <property type="match status" value="1"/>
</dbReference>
<dbReference type="AlphaFoldDB" id="A3K8W0"/>
<dbReference type="RefSeq" id="WP_005862628.1">
    <property type="nucleotide sequence ID" value="NZ_AAYA01000016.1"/>
</dbReference>
<sequence>MYNSDDEYVMRAAVILPASNEAALIGDCLSALVASDWDGPGGVSVVVVANGCTDRTAERARDFAGAFAAKDWRLTVLELSEGGKLGALNAGDAATRAPVRLYLDADVTVGPGVVQQVVEALEVDAPRYASGRLQIAAEGAVSRAYARIWRQMPFMAAGVPGCGLFAVNAAGRARWRTFPDIISDDTFVRLNFTPEERVGVDAAYRWPIAEGFSRLVRVRRRQDAGVEEIERMYPHLLKNDDKVPLGTGDRVRLALRDPLGFGVYAGVALAVKATRGRQSGWSRGR</sequence>
<dbReference type="eggNOG" id="COG1215">
    <property type="taxonomic scope" value="Bacteria"/>
</dbReference>
<dbReference type="GO" id="GO:0016757">
    <property type="term" value="F:glycosyltransferase activity"/>
    <property type="evidence" value="ECO:0007669"/>
    <property type="project" value="UniProtKB-KW"/>
</dbReference>
<comment type="subcellular location">
    <subcellularLocation>
        <location evidence="1">Cell membrane</location>
    </subcellularLocation>
</comment>
<reference evidence="7 8" key="1">
    <citation type="submission" date="2006-06" db="EMBL/GenBank/DDBJ databases">
        <authorList>
            <person name="Moran M.A."/>
            <person name="Ferriera S."/>
            <person name="Johnson J."/>
            <person name="Kravitz S."/>
            <person name="Beeson K."/>
            <person name="Sutton G."/>
            <person name="Rogers Y.-H."/>
            <person name="Friedman R."/>
            <person name="Frazier M."/>
            <person name="Venter J.C."/>
        </authorList>
    </citation>
    <scope>NUCLEOTIDE SEQUENCE [LARGE SCALE GENOMIC DNA]</scope>
    <source>
        <strain evidence="7 8">E-37</strain>
    </source>
</reference>
<evidence type="ECO:0000313" key="8">
    <source>
        <dbReference type="Proteomes" id="UP000005713"/>
    </source>
</evidence>
<dbReference type="PANTHER" id="PTHR43646:SF2">
    <property type="entry name" value="GLYCOSYLTRANSFERASE 2-LIKE DOMAIN-CONTAINING PROTEIN"/>
    <property type="match status" value="1"/>
</dbReference>
<evidence type="ECO:0000256" key="1">
    <source>
        <dbReference type="ARBA" id="ARBA00004236"/>
    </source>
</evidence>
<dbReference type="PANTHER" id="PTHR43646">
    <property type="entry name" value="GLYCOSYLTRANSFERASE"/>
    <property type="match status" value="1"/>
</dbReference>
<evidence type="ECO:0000259" key="6">
    <source>
        <dbReference type="Pfam" id="PF00535"/>
    </source>
</evidence>